<gene>
    <name evidence="2" type="ORF">HKK74_35750</name>
</gene>
<dbReference type="CDD" id="cd04301">
    <property type="entry name" value="NAT_SF"/>
    <property type="match status" value="1"/>
</dbReference>
<comment type="caution">
    <text evidence="2">The sequence shown here is derived from an EMBL/GenBank/DDBJ whole genome shotgun (WGS) entry which is preliminary data.</text>
</comment>
<name>A0ABR7M113_9ACTN</name>
<keyword evidence="3" id="KW-1185">Reference proteome</keyword>
<dbReference type="PROSITE" id="PS51186">
    <property type="entry name" value="GNAT"/>
    <property type="match status" value="1"/>
</dbReference>
<evidence type="ECO:0000313" key="2">
    <source>
        <dbReference type="EMBL" id="MBC6470807.1"/>
    </source>
</evidence>
<proteinExistence type="predicted"/>
<accession>A0ABR7M113</accession>
<dbReference type="SUPFAM" id="SSF55729">
    <property type="entry name" value="Acyl-CoA N-acyltransferases (Nat)"/>
    <property type="match status" value="1"/>
</dbReference>
<dbReference type="InterPro" id="IPR016181">
    <property type="entry name" value="Acyl_CoA_acyltransferase"/>
</dbReference>
<evidence type="ECO:0000313" key="3">
    <source>
        <dbReference type="Proteomes" id="UP000805614"/>
    </source>
</evidence>
<evidence type="ECO:0000259" key="1">
    <source>
        <dbReference type="PROSITE" id="PS51186"/>
    </source>
</evidence>
<organism evidence="2 3">
    <name type="scientific">Actinomadura alba</name>
    <dbReference type="NCBI Taxonomy" id="406431"/>
    <lineage>
        <taxon>Bacteria</taxon>
        <taxon>Bacillati</taxon>
        <taxon>Actinomycetota</taxon>
        <taxon>Actinomycetes</taxon>
        <taxon>Streptosporangiales</taxon>
        <taxon>Thermomonosporaceae</taxon>
        <taxon>Actinomadura</taxon>
    </lineage>
</organism>
<dbReference type="Gene3D" id="3.40.630.30">
    <property type="match status" value="1"/>
</dbReference>
<feature type="domain" description="N-acetyltransferase" evidence="1">
    <location>
        <begin position="155"/>
        <end position="305"/>
    </location>
</feature>
<dbReference type="Pfam" id="PF00583">
    <property type="entry name" value="Acetyltransf_1"/>
    <property type="match status" value="1"/>
</dbReference>
<protein>
    <submittedName>
        <fullName evidence="2">GNAT family N-acetyltransferase</fullName>
    </submittedName>
</protein>
<reference evidence="2 3" key="1">
    <citation type="submission" date="2020-06" db="EMBL/GenBank/DDBJ databases">
        <title>Actinomadura xiongansis sp. nov., isolated from soil of Baiyangdian.</title>
        <authorList>
            <person name="Zhang X."/>
        </authorList>
    </citation>
    <scope>NUCLEOTIDE SEQUENCE [LARGE SCALE GENOMIC DNA]</scope>
    <source>
        <strain evidence="2 3">HBUM206468</strain>
    </source>
</reference>
<sequence length="305" mass="33948">MSAGRVRDRYRRRPYEGAADLRVMQSLSRRLWSPASRWHIGELAWSRFQHIGREPEWRTALWECDGEPVAWAWATSPGDLELQLDPAHPDLAVEILRWFDEVATGETRTVTVLDAETALIDVLRRHGYVEATEGPFFIHLRRDLAGLEPATPGGYTLRHVSGTADADARARVHRAAFSLPGLPPSKVSAESYRAVMRAWPYRTELDWLVEAADGTPVAFCLVWLDERNRAAVLEPVGTDPAHRRRGLAGAAILASLHAARELGAETARVRARGDDAHPAARATYQAVGFRRCARDVSFVRAVAGH</sequence>
<dbReference type="EMBL" id="JABVEC010000049">
    <property type="protein sequence ID" value="MBC6470807.1"/>
    <property type="molecule type" value="Genomic_DNA"/>
</dbReference>
<dbReference type="InterPro" id="IPR000182">
    <property type="entry name" value="GNAT_dom"/>
</dbReference>
<dbReference type="Proteomes" id="UP000805614">
    <property type="component" value="Unassembled WGS sequence"/>
</dbReference>
<dbReference type="RefSeq" id="WP_222723151.1">
    <property type="nucleotide sequence ID" value="NZ_BAAAOK010000004.1"/>
</dbReference>